<sequence length="115" mass="13130">MSPKPDRSGSNAQTVAAEDKRIQEALDKLRKEHDALQKKKIETDTTLQNLKEQLEELKRRAEEEYGTSDVEELKALLARWREENAQKVAAYEEHIASIKDALERIEAQAQTEPAS</sequence>
<comment type="caution">
    <text evidence="2">The sequence shown here is derived from an EMBL/GenBank/DDBJ whole genome shotgun (WGS) entry which is preliminary data.</text>
</comment>
<dbReference type="EMBL" id="DSTK01000039">
    <property type="protein sequence ID" value="HFK98331.1"/>
    <property type="molecule type" value="Genomic_DNA"/>
</dbReference>
<accession>A0A832EEE5</accession>
<evidence type="ECO:0000313" key="2">
    <source>
        <dbReference type="EMBL" id="HFK98331.1"/>
    </source>
</evidence>
<reference evidence="2" key="1">
    <citation type="journal article" date="2020" name="mSystems">
        <title>Genome- and Community-Level Interaction Insights into Carbon Utilization and Element Cycling Functions of Hydrothermarchaeota in Hydrothermal Sediment.</title>
        <authorList>
            <person name="Zhou Z."/>
            <person name="Liu Y."/>
            <person name="Xu W."/>
            <person name="Pan J."/>
            <person name="Luo Z.H."/>
            <person name="Li M."/>
        </authorList>
    </citation>
    <scope>NUCLEOTIDE SEQUENCE [LARGE SCALE GENOMIC DNA]</scope>
    <source>
        <strain evidence="2">SpSt-456</strain>
    </source>
</reference>
<feature type="coiled-coil region" evidence="1">
    <location>
        <begin position="12"/>
        <end position="108"/>
    </location>
</feature>
<gene>
    <name evidence="2" type="ORF">ENS06_13550</name>
</gene>
<evidence type="ECO:0000256" key="1">
    <source>
        <dbReference type="SAM" id="Coils"/>
    </source>
</evidence>
<name>A0A832EEE5_9BACT</name>
<dbReference type="AlphaFoldDB" id="A0A832EEE5"/>
<protein>
    <submittedName>
        <fullName evidence="2">Uncharacterized protein</fullName>
    </submittedName>
</protein>
<keyword evidence="1" id="KW-0175">Coiled coil</keyword>
<organism evidence="2">
    <name type="scientific">Desulfacinum infernum</name>
    <dbReference type="NCBI Taxonomy" id="35837"/>
    <lineage>
        <taxon>Bacteria</taxon>
        <taxon>Pseudomonadati</taxon>
        <taxon>Thermodesulfobacteriota</taxon>
        <taxon>Syntrophobacteria</taxon>
        <taxon>Syntrophobacterales</taxon>
        <taxon>Syntrophobacteraceae</taxon>
        <taxon>Desulfacinum</taxon>
    </lineage>
</organism>
<proteinExistence type="predicted"/>